<evidence type="ECO:0000256" key="3">
    <source>
        <dbReference type="ARBA" id="ARBA00022777"/>
    </source>
</evidence>
<evidence type="ECO:0000256" key="1">
    <source>
        <dbReference type="ARBA" id="ARBA00010688"/>
    </source>
</evidence>
<dbReference type="PANTHER" id="PTHR43320:SF1">
    <property type="entry name" value="OS01G0105900 PROTEIN"/>
    <property type="match status" value="1"/>
</dbReference>
<evidence type="ECO:0000256" key="2">
    <source>
        <dbReference type="ARBA" id="ARBA00022679"/>
    </source>
</evidence>
<dbReference type="PANTHER" id="PTHR43320">
    <property type="entry name" value="SUGAR KINASE"/>
    <property type="match status" value="1"/>
</dbReference>
<organism evidence="5 6">
    <name type="scientific">Thermomonospora umbrina</name>
    <dbReference type="NCBI Taxonomy" id="111806"/>
    <lineage>
        <taxon>Bacteria</taxon>
        <taxon>Bacillati</taxon>
        <taxon>Actinomycetota</taxon>
        <taxon>Actinomycetes</taxon>
        <taxon>Streptosporangiales</taxon>
        <taxon>Thermomonosporaceae</taxon>
        <taxon>Thermomonospora</taxon>
    </lineage>
</organism>
<comment type="similarity">
    <text evidence="1">Belongs to the carbohydrate kinase PfkB family.</text>
</comment>
<evidence type="ECO:0000313" key="5">
    <source>
        <dbReference type="EMBL" id="REF00404.1"/>
    </source>
</evidence>
<dbReference type="InterPro" id="IPR029056">
    <property type="entry name" value="Ribokinase-like"/>
</dbReference>
<sequence length="309" mass="30614">MSAAPAGRGLLVVGDVVTDVLALHGGPPRAGTDTEADIVVRPGGSAANTAAWAAALGADARLLARVGADTGAWHRGLLAQAGVRPLLRVDADHPTAVIIVMVDGSGERTMLTDRGAGGLLGPGDWDDGLLDGVGLLHLSGYALFTGPGRELARLASERARLRGVPISVDPASTGFLSGFGEDRFLAATEGAAVLFPNRDEAAQLTGLPGAEEAAARLSGRYDLVVCKLGAEGAVAARGGRVVARVAATPARAVDSTGAGDAFAAGFLAATLAGLGEGDAVAAGCRAGALAVSRIGGRPDGAPSGRPRDA</sequence>
<dbReference type="Pfam" id="PF00294">
    <property type="entry name" value="PfkB"/>
    <property type="match status" value="1"/>
</dbReference>
<dbReference type="OrthoDB" id="9775849at2"/>
<evidence type="ECO:0000313" key="6">
    <source>
        <dbReference type="Proteomes" id="UP000256661"/>
    </source>
</evidence>
<keyword evidence="6" id="KW-1185">Reference proteome</keyword>
<dbReference type="AlphaFoldDB" id="A0A3D9T225"/>
<dbReference type="EMBL" id="QTTT01000001">
    <property type="protein sequence ID" value="REF00404.1"/>
    <property type="molecule type" value="Genomic_DNA"/>
</dbReference>
<gene>
    <name evidence="5" type="ORF">DFJ69_5939</name>
</gene>
<dbReference type="InterPro" id="IPR002173">
    <property type="entry name" value="Carboh/pur_kinase_PfkB_CS"/>
</dbReference>
<feature type="domain" description="Carbohydrate kinase PfkB" evidence="4">
    <location>
        <begin position="10"/>
        <end position="298"/>
    </location>
</feature>
<keyword evidence="2" id="KW-0808">Transferase</keyword>
<dbReference type="InterPro" id="IPR011611">
    <property type="entry name" value="PfkB_dom"/>
</dbReference>
<protein>
    <submittedName>
        <fullName evidence="5">Sugar/nucleoside kinase (Ribokinase family)</fullName>
    </submittedName>
</protein>
<proteinExistence type="inferred from homology"/>
<accession>A0A3D9T225</accession>
<dbReference type="RefSeq" id="WP_116026998.1">
    <property type="nucleotide sequence ID" value="NZ_QTTT01000001.1"/>
</dbReference>
<name>A0A3D9T225_9ACTN</name>
<dbReference type="SUPFAM" id="SSF53613">
    <property type="entry name" value="Ribokinase-like"/>
    <property type="match status" value="1"/>
</dbReference>
<reference evidence="5 6" key="1">
    <citation type="submission" date="2018-08" db="EMBL/GenBank/DDBJ databases">
        <title>Sequencing the genomes of 1000 actinobacteria strains.</title>
        <authorList>
            <person name="Klenk H.-P."/>
        </authorList>
    </citation>
    <scope>NUCLEOTIDE SEQUENCE [LARGE SCALE GENOMIC DNA]</scope>
    <source>
        <strain evidence="5 6">DSM 43927</strain>
    </source>
</reference>
<dbReference type="Gene3D" id="3.40.1190.20">
    <property type="match status" value="1"/>
</dbReference>
<dbReference type="GO" id="GO:0016301">
    <property type="term" value="F:kinase activity"/>
    <property type="evidence" value="ECO:0007669"/>
    <property type="project" value="UniProtKB-KW"/>
</dbReference>
<dbReference type="PROSITE" id="PS00584">
    <property type="entry name" value="PFKB_KINASES_2"/>
    <property type="match status" value="1"/>
</dbReference>
<comment type="caution">
    <text evidence="5">The sequence shown here is derived from an EMBL/GenBank/DDBJ whole genome shotgun (WGS) entry which is preliminary data.</text>
</comment>
<keyword evidence="3 5" id="KW-0418">Kinase</keyword>
<evidence type="ECO:0000259" key="4">
    <source>
        <dbReference type="Pfam" id="PF00294"/>
    </source>
</evidence>
<dbReference type="Proteomes" id="UP000256661">
    <property type="component" value="Unassembled WGS sequence"/>
</dbReference>
<dbReference type="InterPro" id="IPR052700">
    <property type="entry name" value="Carb_kinase_PfkB-like"/>
</dbReference>